<dbReference type="NCBIfam" id="TIGR03988">
    <property type="entry name" value="antisig_RsrA"/>
    <property type="match status" value="1"/>
</dbReference>
<dbReference type="EMBL" id="MIGB01000012">
    <property type="protein sequence ID" value="OSY40558.1"/>
    <property type="molecule type" value="Genomic_DNA"/>
</dbReference>
<dbReference type="InterPro" id="IPR027383">
    <property type="entry name" value="Znf_put"/>
</dbReference>
<evidence type="ECO:0000256" key="1">
    <source>
        <dbReference type="SAM" id="MobiDB-lite"/>
    </source>
</evidence>
<name>A0A1Y2N0X7_PSEAH</name>
<dbReference type="Pfam" id="PF13490">
    <property type="entry name" value="zf-HC2"/>
    <property type="match status" value="1"/>
</dbReference>
<proteinExistence type="predicted"/>
<gene>
    <name evidence="3" type="primary">rshA</name>
    <name evidence="3" type="ORF">BG845_02633</name>
</gene>
<accession>A0A1Y2N0X7</accession>
<reference evidence="3 4" key="1">
    <citation type="submission" date="2016-09" db="EMBL/GenBank/DDBJ databases">
        <title>Pseudonocardia autotrophica DSM535, a candidate organism with high potential of specific P450 cytochromes.</title>
        <authorList>
            <person name="Grumaz C."/>
            <person name="Vainshtein Y."/>
            <person name="Kirstahler P."/>
            <person name="Sohn K."/>
        </authorList>
    </citation>
    <scope>NUCLEOTIDE SEQUENCE [LARGE SCALE GENOMIC DNA]</scope>
    <source>
        <strain evidence="3 4">DSM 535</strain>
    </source>
</reference>
<organism evidence="3 4">
    <name type="scientific">Pseudonocardia autotrophica</name>
    <name type="common">Amycolata autotrophica</name>
    <name type="synonym">Nocardia autotrophica</name>
    <dbReference type="NCBI Taxonomy" id="2074"/>
    <lineage>
        <taxon>Bacteria</taxon>
        <taxon>Bacillati</taxon>
        <taxon>Actinomycetota</taxon>
        <taxon>Actinomycetes</taxon>
        <taxon>Pseudonocardiales</taxon>
        <taxon>Pseudonocardiaceae</taxon>
        <taxon>Pseudonocardia</taxon>
    </lineage>
</organism>
<protein>
    <submittedName>
        <fullName evidence="3">Anti-sigma factor RshA</fullName>
    </submittedName>
</protein>
<keyword evidence="4" id="KW-1185">Reference proteome</keyword>
<dbReference type="OrthoDB" id="3267840at2"/>
<dbReference type="STRING" id="2074.BG845_02633"/>
<dbReference type="AlphaFoldDB" id="A0A1Y2N0X7"/>
<evidence type="ECO:0000313" key="3">
    <source>
        <dbReference type="EMBL" id="OSY40558.1"/>
    </source>
</evidence>
<dbReference type="RefSeq" id="WP_085912890.1">
    <property type="nucleotide sequence ID" value="NZ_AP018920.1"/>
</dbReference>
<dbReference type="Proteomes" id="UP000194360">
    <property type="component" value="Unassembled WGS sequence"/>
</dbReference>
<feature type="domain" description="Putative zinc-finger" evidence="2">
    <location>
        <begin position="20"/>
        <end position="53"/>
    </location>
</feature>
<evidence type="ECO:0000313" key="4">
    <source>
        <dbReference type="Proteomes" id="UP000194360"/>
    </source>
</evidence>
<sequence>MSAEEVPAERNPLAGDTTGCSEVLAEVWMFLDRECDQERRRLLQRHLDECAPCLAEYGIDEKLKALLARKCGGESAPEALKDRLRTQIRSAVLEQAQVRVESGPEGTSVSVSRRRTEFRREG</sequence>
<comment type="caution">
    <text evidence="3">The sequence shown here is derived from an EMBL/GenBank/DDBJ whole genome shotgun (WGS) entry which is preliminary data.</text>
</comment>
<evidence type="ECO:0000259" key="2">
    <source>
        <dbReference type="Pfam" id="PF13490"/>
    </source>
</evidence>
<feature type="region of interest" description="Disordered" evidence="1">
    <location>
        <begin position="99"/>
        <end position="122"/>
    </location>
</feature>
<dbReference type="InterPro" id="IPR024020">
    <property type="entry name" value="Anit_sigma_mycothiol_RsrA"/>
</dbReference>